<feature type="non-terminal residue" evidence="1">
    <location>
        <position position="1"/>
    </location>
</feature>
<reference evidence="1 2" key="1">
    <citation type="submission" date="2017-01" db="EMBL/GenBank/DDBJ databases">
        <title>Novel large sulfur bacteria in the metagenomes of groundwater-fed chemosynthetic microbial mats in the Lake Huron basin.</title>
        <authorList>
            <person name="Sharrar A.M."/>
            <person name="Flood B.E."/>
            <person name="Bailey J.V."/>
            <person name="Jones D.S."/>
            <person name="Biddanda B."/>
            <person name="Ruberg S.A."/>
            <person name="Marcus D.N."/>
            <person name="Dick G.J."/>
        </authorList>
    </citation>
    <scope>NUCLEOTIDE SEQUENCE [LARGE SCALE GENOMIC DNA]</scope>
    <source>
        <strain evidence="1">A8</strain>
    </source>
</reference>
<sequence length="80" mass="8995">DIIESAYDSGANMIVTPCPLCQANVEIYQDDINARYKTKFDMPVMYYSQLMDVAFGRSALDAALNGNIIQSKRLREIADK</sequence>
<dbReference type="AlphaFoldDB" id="A0A1Y1Q7M4"/>
<organism evidence="1 2">
    <name type="scientific">Thiothrix lacustris</name>
    <dbReference type="NCBI Taxonomy" id="525917"/>
    <lineage>
        <taxon>Bacteria</taxon>
        <taxon>Pseudomonadati</taxon>
        <taxon>Pseudomonadota</taxon>
        <taxon>Gammaproteobacteria</taxon>
        <taxon>Thiotrichales</taxon>
        <taxon>Thiotrichaceae</taxon>
        <taxon>Thiothrix</taxon>
    </lineage>
</organism>
<proteinExistence type="predicted"/>
<evidence type="ECO:0000313" key="1">
    <source>
        <dbReference type="EMBL" id="OQW98427.1"/>
    </source>
</evidence>
<dbReference type="PANTHER" id="PTHR42947:SF1">
    <property type="entry name" value="COB--COM HETERODISULFIDE REDUCTASE SUBUNIT B 1"/>
    <property type="match status" value="1"/>
</dbReference>
<gene>
    <name evidence="1" type="ORF">BWK73_52455</name>
</gene>
<dbReference type="Proteomes" id="UP000192491">
    <property type="component" value="Unassembled WGS sequence"/>
</dbReference>
<dbReference type="EMBL" id="MTEJ01000752">
    <property type="protein sequence ID" value="OQW98427.1"/>
    <property type="molecule type" value="Genomic_DNA"/>
</dbReference>
<evidence type="ECO:0000313" key="2">
    <source>
        <dbReference type="Proteomes" id="UP000192491"/>
    </source>
</evidence>
<dbReference type="PANTHER" id="PTHR42947">
    <property type="entry name" value="COB--COM HETERODISULFIDE REDUCTASE SUBUNIT B 1"/>
    <property type="match status" value="1"/>
</dbReference>
<protein>
    <submittedName>
        <fullName evidence="1">Heterodisulfide reductase</fullName>
    </submittedName>
</protein>
<comment type="caution">
    <text evidence="1">The sequence shown here is derived from an EMBL/GenBank/DDBJ whole genome shotgun (WGS) entry which is preliminary data.</text>
</comment>
<accession>A0A1Y1Q7M4</accession>
<dbReference type="InterPro" id="IPR051278">
    <property type="entry name" value="HdrB/HdrD_reductase"/>
</dbReference>
<name>A0A1Y1Q7M4_9GAMM</name>